<dbReference type="SUPFAM" id="SSF52540">
    <property type="entry name" value="P-loop containing nucleoside triphosphate hydrolases"/>
    <property type="match status" value="1"/>
</dbReference>
<dbReference type="InterPro" id="IPR014729">
    <property type="entry name" value="Rossmann-like_a/b/a_fold"/>
</dbReference>
<keyword evidence="2" id="KW-0808">Transferase</keyword>
<dbReference type="GO" id="GO:0016779">
    <property type="term" value="F:nucleotidyltransferase activity"/>
    <property type="evidence" value="ECO:0007669"/>
    <property type="project" value="UniProtKB-KW"/>
</dbReference>
<dbReference type="Pfam" id="PF13521">
    <property type="entry name" value="AAA_28"/>
    <property type="match status" value="1"/>
</dbReference>
<gene>
    <name evidence="2" type="ORF">DFR24_1718</name>
</gene>
<comment type="caution">
    <text evidence="2">The sequence shown here is derived from an EMBL/GenBank/DDBJ whole genome shotgun (WGS) entry which is preliminary data.</text>
</comment>
<dbReference type="EMBL" id="SOBT01000008">
    <property type="protein sequence ID" value="TDU32324.1"/>
    <property type="molecule type" value="Genomic_DNA"/>
</dbReference>
<dbReference type="InterPro" id="IPR052735">
    <property type="entry name" value="NAD_biosynth-regulator"/>
</dbReference>
<keyword evidence="2" id="KW-0548">Nucleotidyltransferase</keyword>
<evidence type="ECO:0000313" key="3">
    <source>
        <dbReference type="Proteomes" id="UP000295341"/>
    </source>
</evidence>
<sequence length="351" mass="38703">MKRYARGLVVGKFCPLHYGHEHVIDTALDVCDELFVLGYTRPEFDGCEPAERRRWFGLRYPASRAANLHVLILGADEVPSECARRGVSVPAPAMPCNDDPEEHHREFCGWICRELFGGSVDAVFTSEAYGEGFAASLARQFGHPVDHVAVDPARAQVPASGTALRRDPRAGRSLMAPEVYASLVPRIALMGGESSGKTVLAHAVAQALGTVTVEEYGRELWVEQGGAVLSYEDLQRVAEVQVEREYRAAALAPAGAAIVCDTTPLTTLFYSLKDHGAASSRLLELSRRRYTLNVLCEPDFPFVQDGTRRDAAFRAEQHAWYLERLSEHDAKLLRVEGSLASRVDQVLRALR</sequence>
<dbReference type="PANTHER" id="PTHR37512">
    <property type="entry name" value="TRIFUNCTIONAL NAD BIOSYNTHESIS/REGULATOR PROTEIN NADR"/>
    <property type="match status" value="1"/>
</dbReference>
<evidence type="ECO:0000259" key="1">
    <source>
        <dbReference type="Pfam" id="PF13521"/>
    </source>
</evidence>
<dbReference type="Proteomes" id="UP000295341">
    <property type="component" value="Unassembled WGS sequence"/>
</dbReference>
<feature type="domain" description="NadR/Ttd14 AAA" evidence="1">
    <location>
        <begin position="186"/>
        <end position="342"/>
    </location>
</feature>
<organism evidence="2 3">
    <name type="scientific">Panacagrimonas perspica</name>
    <dbReference type="NCBI Taxonomy" id="381431"/>
    <lineage>
        <taxon>Bacteria</taxon>
        <taxon>Pseudomonadati</taxon>
        <taxon>Pseudomonadota</taxon>
        <taxon>Gammaproteobacteria</taxon>
        <taxon>Nevskiales</taxon>
        <taxon>Nevskiaceae</taxon>
        <taxon>Panacagrimonas</taxon>
    </lineage>
</organism>
<reference evidence="2 3" key="1">
    <citation type="submission" date="2019-03" db="EMBL/GenBank/DDBJ databases">
        <title>Genomic Encyclopedia of Type Strains, Phase IV (KMG-IV): sequencing the most valuable type-strain genomes for metagenomic binning, comparative biology and taxonomic classification.</title>
        <authorList>
            <person name="Goeker M."/>
        </authorList>
    </citation>
    <scope>NUCLEOTIDE SEQUENCE [LARGE SCALE GENOMIC DNA]</scope>
    <source>
        <strain evidence="2 3">DSM 26377</strain>
    </source>
</reference>
<dbReference type="SUPFAM" id="SSF52374">
    <property type="entry name" value="Nucleotidylyl transferase"/>
    <property type="match status" value="1"/>
</dbReference>
<proteinExistence type="predicted"/>
<dbReference type="Gene3D" id="3.40.50.620">
    <property type="entry name" value="HUPs"/>
    <property type="match status" value="1"/>
</dbReference>
<dbReference type="OrthoDB" id="3249147at2"/>
<keyword evidence="3" id="KW-1185">Reference proteome</keyword>
<dbReference type="Gene3D" id="3.40.50.300">
    <property type="entry name" value="P-loop containing nucleotide triphosphate hydrolases"/>
    <property type="match status" value="1"/>
</dbReference>
<dbReference type="AlphaFoldDB" id="A0A4R7PDQ8"/>
<accession>A0A4R7PDQ8</accession>
<dbReference type="RefSeq" id="WP_133880834.1">
    <property type="nucleotide sequence ID" value="NZ_MWIN01000001.1"/>
</dbReference>
<dbReference type="InterPro" id="IPR038727">
    <property type="entry name" value="NadR/Ttd14_AAA_dom"/>
</dbReference>
<dbReference type="InterPro" id="IPR027417">
    <property type="entry name" value="P-loop_NTPase"/>
</dbReference>
<dbReference type="PANTHER" id="PTHR37512:SF1">
    <property type="entry name" value="NADR_TTD14 AAA DOMAIN-CONTAINING PROTEIN"/>
    <property type="match status" value="1"/>
</dbReference>
<protein>
    <submittedName>
        <fullName evidence="2">NadR type nicotinamide-nucleotide adenylyltransferase</fullName>
    </submittedName>
</protein>
<name>A0A4R7PDQ8_9GAMM</name>
<evidence type="ECO:0000313" key="2">
    <source>
        <dbReference type="EMBL" id="TDU32324.1"/>
    </source>
</evidence>